<evidence type="ECO:0000313" key="3">
    <source>
        <dbReference type="Proteomes" id="UP000190831"/>
    </source>
</evidence>
<feature type="compositionally biased region" description="Basic and acidic residues" evidence="1">
    <location>
        <begin position="172"/>
        <end position="210"/>
    </location>
</feature>
<feature type="region of interest" description="Disordered" evidence="1">
    <location>
        <begin position="1"/>
        <end position="39"/>
    </location>
</feature>
<feature type="compositionally biased region" description="Polar residues" evidence="1">
    <location>
        <begin position="538"/>
        <end position="558"/>
    </location>
</feature>
<feature type="region of interest" description="Disordered" evidence="1">
    <location>
        <begin position="537"/>
        <end position="580"/>
    </location>
</feature>
<feature type="region of interest" description="Disordered" evidence="1">
    <location>
        <begin position="172"/>
        <end position="318"/>
    </location>
</feature>
<feature type="region of interest" description="Disordered" evidence="1">
    <location>
        <begin position="1449"/>
        <end position="1476"/>
    </location>
</feature>
<evidence type="ECO:0000313" key="2">
    <source>
        <dbReference type="EMBL" id="SCW01740.1"/>
    </source>
</evidence>
<feature type="compositionally biased region" description="Polar residues" evidence="1">
    <location>
        <begin position="851"/>
        <end position="866"/>
    </location>
</feature>
<dbReference type="OrthoDB" id="4070768at2759"/>
<feature type="compositionally biased region" description="Polar residues" evidence="1">
    <location>
        <begin position="230"/>
        <end position="270"/>
    </location>
</feature>
<feature type="compositionally biased region" description="Polar residues" evidence="1">
    <location>
        <begin position="286"/>
        <end position="295"/>
    </location>
</feature>
<feature type="region of interest" description="Disordered" evidence="1">
    <location>
        <begin position="809"/>
        <end position="900"/>
    </location>
</feature>
<proteinExistence type="predicted"/>
<accession>A0A1G4MD76</accession>
<reference evidence="3" key="1">
    <citation type="submission" date="2016-03" db="EMBL/GenBank/DDBJ databases">
        <authorList>
            <person name="Devillers H."/>
        </authorList>
    </citation>
    <scope>NUCLEOTIDE SEQUENCE [LARGE SCALE GENOMIC DNA]</scope>
</reference>
<feature type="region of interest" description="Disordered" evidence="1">
    <location>
        <begin position="915"/>
        <end position="935"/>
    </location>
</feature>
<dbReference type="STRING" id="4955.A0A1G4MD76"/>
<feature type="compositionally biased region" description="Acidic residues" evidence="1">
    <location>
        <begin position="831"/>
        <end position="846"/>
    </location>
</feature>
<feature type="region of interest" description="Disordered" evidence="1">
    <location>
        <begin position="1128"/>
        <end position="1148"/>
    </location>
</feature>
<keyword evidence="3" id="KW-1185">Reference proteome</keyword>
<sequence length="1476" mass="165527">MRKAQDDRDDDFKLSTPRRNFKRYNSPLNKYRGRSVQKPLSRKPLESFVKDASISVTRPQSQRYDVETLTWMDSIISRGRLLLKSVHEREISFRRELDCQKRRDDLEKSYLAELMDNGKFPDDLSSENPADADMERYGTDTSFKNLHDTFNDSLADHETSLGFSEEHKIANRSKDLGQNSNDHDLLLDEDGVKVSNDERLQTTESNEERSVGGGSGSDVILIESEDEDNLSSARNGSIETGGSLGSLDNESDNYASSYNNESINDNSSVLSIKEAEVSDEEEFSSGLKSSENNEGNEGHDSENDYSTDGNQEEADEHMNSKNVVDSKLHEDFIHENDEKYIPSLTMDYSGSSEHSRHSITIKERLTQVNQDEDRNDNLNNLFGNSSNALPKNVILDSPQELNKLQEELEERNELPENFFDYQFIAKTAISSECLRNENLPPRLSTEEHGIPDVVSLGNVLEKAEVMEDPQSSFDELDESSNSCVSEESSREVQAVHLDSSNAGHGINEEMDNEERYSSVAKKEEKIESNIKKVEHFSSGENLQNTNDELQGLNQSQSTGDRRTPTGQVFDGEGSKVENGPIFSNTYEITNDLSAAMEHSSSNDLLEEKNGTLDDDTVFYSFIGESTNENAKLLEKTPDPENPETSKDPIRYHLHYAESYYSCSEDEGSKGERSTSKEYVPRFTSDPFKEDLEVGNRILEKVLTEIAANGVPSQLSDIDKENTPNDGEKLFGKSENKQMEPTTPPYAIEISSISIPHIHTPSLNQEGTYANEQENMASHEAIDRSNDAFLKVQEKCSCSDEALDEFIAVQVKPSPTQNDETDVPVEVKSDDTFQEEQGSGEEDDIEDFKDANTASSNDKPDNPVSTQIKDRPTTDSVKPLADNQSQTILKSSEENSNSSFEVMQCSEQQVLKNELNEQKEHVSTSSILSTRKSDTGADGFSVDGDTNGRCAPCYSGVQINCLPSNRIENEIKDYVSTILDNDNEPEVVEVIENTKQLVSNITVEEFDGDTNGLSYEKIIGEPIVSFSECEEESFSVSAESNRIISTMSDDDQFDLGIHVESASYSIEEKVEKRQIGLQNTEKNEPSKAPSENIRTFVKSCDSSNDDRIELLGRRDTHLSELYEGEIGSDEGTVSGLNSPTFRSKRSARDFEENPDFKRRAVRAATDDILVLGPFDDTHLINSSDSEVIDALSSSEMQVGQERDISSLNIKSNNSLVNVTDNGHTPESISRRIFLSPIRALSNVSANFRRMTSFAKEIIRPIDRDHLEIFDAGHDIAESSFDRKDENLFENSTAKYGDRQVTANVNFPLLSNGFSGFRYQIGKVENLSPSESQASRQNESLVVQADLYQNKNSLLLKDSESHFDSYADNEVEGLGKVEQDVVLRTDTESLSVEEENSSTTTGKTDRMGGWLVKENLSDRASKSKKINVQQDRFTKRSRVTGDLMDYLTSATRGSRRLKEHKRRPRVSKSGRTKRIYRW</sequence>
<feature type="compositionally biased region" description="Basic and acidic residues" evidence="1">
    <location>
        <begin position="1"/>
        <end position="13"/>
    </location>
</feature>
<feature type="compositionally biased region" description="Basic residues" evidence="1">
    <location>
        <begin position="1451"/>
        <end position="1476"/>
    </location>
</feature>
<name>A0A1G4MD76_LACFM</name>
<gene>
    <name evidence="2" type="ORF">LAFE_0E06216G</name>
</gene>
<dbReference type="EMBL" id="LT598488">
    <property type="protein sequence ID" value="SCW01740.1"/>
    <property type="molecule type" value="Genomic_DNA"/>
</dbReference>
<protein>
    <submittedName>
        <fullName evidence="2">LAFE_0E06216g1_1</fullName>
    </submittedName>
</protein>
<dbReference type="Proteomes" id="UP000190831">
    <property type="component" value="Chromosome E"/>
</dbReference>
<organism evidence="2 3">
    <name type="scientific">Lachancea fermentati</name>
    <name type="common">Zygosaccharomyces fermentati</name>
    <dbReference type="NCBI Taxonomy" id="4955"/>
    <lineage>
        <taxon>Eukaryota</taxon>
        <taxon>Fungi</taxon>
        <taxon>Dikarya</taxon>
        <taxon>Ascomycota</taxon>
        <taxon>Saccharomycotina</taxon>
        <taxon>Saccharomycetes</taxon>
        <taxon>Saccharomycetales</taxon>
        <taxon>Saccharomycetaceae</taxon>
        <taxon>Lachancea</taxon>
    </lineage>
</organism>
<evidence type="ECO:0000256" key="1">
    <source>
        <dbReference type="SAM" id="MobiDB-lite"/>
    </source>
</evidence>